<dbReference type="GeneID" id="15613892"/>
<keyword evidence="2" id="KW-1185">Reference proteome</keyword>
<sequence length="118" mass="13899">MINKITIKNTNKIIVHNNINKKFNPTIIFNYSDIIKININNPYFKNVSIHVPLINKLYTTSSDYFMIDTLLIPLRKLNNNLVITNRKKIKLIFKFYINGNLKNTIGINCIIKNYKKKL</sequence>
<dbReference type="RefSeq" id="YP_008003787.1">
    <property type="nucleotide sequence ID" value="NC_021246.1"/>
</dbReference>
<dbReference type="KEGG" id="vg:15613892"/>
<accession>A0A916NYM9</accession>
<evidence type="ECO:0000313" key="2">
    <source>
        <dbReference type="Proteomes" id="UP000792671"/>
    </source>
</evidence>
<proteinExistence type="predicted"/>
<gene>
    <name evidence="1" type="ORF">MYSEV_270</name>
</gene>
<protein>
    <submittedName>
        <fullName evidence="1">Uncharacterized protein</fullName>
    </submittedName>
</protein>
<reference evidence="1 2" key="1">
    <citation type="journal article" date="2013" name="J. Virol.">
        <title>New Insights into the Evolution of Entomopoxvirinae from the Complete Genome Sequences of Four Entomopoxviruses Infecting Adoxophyes honmai, Choristoneura biennis, Choristoneura rosaceana, and Mythimna separata.</title>
        <authorList>
            <person name="Theze J."/>
            <person name="Takatsuka J."/>
            <person name="Li Z."/>
            <person name="Gallais J."/>
            <person name="Doucet D."/>
            <person name="Arif B."/>
            <person name="Nakai M."/>
            <person name="Herniou E.A."/>
        </authorList>
    </citation>
    <scope>NUCLEOTIDE SEQUENCE [LARGE SCALE GENOMIC DNA]</scope>
</reference>
<dbReference type="Proteomes" id="UP000792671">
    <property type="component" value="Genome"/>
</dbReference>
<name>A0A916NYM9_9POXV</name>
<organism evidence="1 2">
    <name type="scientific">Mythimna separata entomopoxvirus 'L'</name>
    <dbReference type="NCBI Taxonomy" id="1293572"/>
    <lineage>
        <taxon>Viruses</taxon>
        <taxon>Varidnaviria</taxon>
        <taxon>Bamfordvirae</taxon>
        <taxon>Nucleocytoviricota</taxon>
        <taxon>Pokkesviricetes</taxon>
        <taxon>Chitovirales</taxon>
        <taxon>Poxviridae</taxon>
        <taxon>Entomopoxvirinae</taxon>
        <taxon>Betaentomopoxvirus</taxon>
        <taxon>Betaentomopoxvirus mseparata</taxon>
        <taxon>Mythimna separata entomopoxvirus</taxon>
    </lineage>
</organism>
<evidence type="ECO:0000313" key="1">
    <source>
        <dbReference type="EMBL" id="CCU56468.1"/>
    </source>
</evidence>
<dbReference type="OrthoDB" id="40264at10239"/>
<dbReference type="EMBL" id="HF679134">
    <property type="protein sequence ID" value="CCU56468.1"/>
    <property type="molecule type" value="Genomic_DNA"/>
</dbReference>